<organism evidence="1 2">
    <name type="scientific">Globodera pallida</name>
    <name type="common">Potato cyst nematode worm</name>
    <name type="synonym">Heterodera pallida</name>
    <dbReference type="NCBI Taxonomy" id="36090"/>
    <lineage>
        <taxon>Eukaryota</taxon>
        <taxon>Metazoa</taxon>
        <taxon>Ecdysozoa</taxon>
        <taxon>Nematoda</taxon>
        <taxon>Chromadorea</taxon>
        <taxon>Rhabditida</taxon>
        <taxon>Tylenchina</taxon>
        <taxon>Tylenchomorpha</taxon>
        <taxon>Tylenchoidea</taxon>
        <taxon>Heteroderidae</taxon>
        <taxon>Heteroderinae</taxon>
        <taxon>Globodera</taxon>
    </lineage>
</organism>
<dbReference type="AlphaFoldDB" id="A0A183CMH1"/>
<evidence type="ECO:0000313" key="1">
    <source>
        <dbReference type="Proteomes" id="UP000050741"/>
    </source>
</evidence>
<keyword evidence="1" id="KW-1185">Reference proteome</keyword>
<sequence length="87" mass="9094">MMPLFPSNATRPIGKTPKGLIKRSFPILASLALARPLHGVWRAKNGAAPKTMQATIASLVNICSDAVSCTLDASGYGPLARGAQCED</sequence>
<evidence type="ECO:0000313" key="2">
    <source>
        <dbReference type="WBParaSite" id="GPLIN_001407700"/>
    </source>
</evidence>
<dbReference type="Proteomes" id="UP000050741">
    <property type="component" value="Unassembled WGS sequence"/>
</dbReference>
<reference evidence="2" key="3">
    <citation type="submission" date="2016-06" db="UniProtKB">
        <authorList>
            <consortium name="WormBaseParasite"/>
        </authorList>
    </citation>
    <scope>IDENTIFICATION</scope>
</reference>
<proteinExistence type="predicted"/>
<reference evidence="1" key="2">
    <citation type="submission" date="2014-05" db="EMBL/GenBank/DDBJ databases">
        <title>The genome and life-stage specific transcriptomes of Globodera pallida elucidate key aspects of plant parasitism by a cyst nematode.</title>
        <authorList>
            <person name="Cotton J.A."/>
            <person name="Lilley C.J."/>
            <person name="Jones L.M."/>
            <person name="Kikuchi T."/>
            <person name="Reid A.J."/>
            <person name="Thorpe P."/>
            <person name="Tsai I.J."/>
            <person name="Beasley H."/>
            <person name="Blok V."/>
            <person name="Cock P.J.A."/>
            <person name="Van den Akker S.E."/>
            <person name="Holroyd N."/>
            <person name="Hunt M."/>
            <person name="Mantelin S."/>
            <person name="Naghra H."/>
            <person name="Pain A."/>
            <person name="Palomares-Rius J.E."/>
            <person name="Zarowiecki M."/>
            <person name="Berriman M."/>
            <person name="Jones J.T."/>
            <person name="Urwin P.E."/>
        </authorList>
    </citation>
    <scope>NUCLEOTIDE SEQUENCE [LARGE SCALE GENOMIC DNA]</scope>
    <source>
        <strain evidence="1">Lindley</strain>
    </source>
</reference>
<protein>
    <submittedName>
        <fullName evidence="2">Secreted protein</fullName>
    </submittedName>
</protein>
<accession>A0A183CMH1</accession>
<reference evidence="1" key="1">
    <citation type="submission" date="2013-12" db="EMBL/GenBank/DDBJ databases">
        <authorList>
            <person name="Aslett M."/>
        </authorList>
    </citation>
    <scope>NUCLEOTIDE SEQUENCE [LARGE SCALE GENOMIC DNA]</scope>
    <source>
        <strain evidence="1">Lindley</strain>
    </source>
</reference>
<dbReference type="WBParaSite" id="GPLIN_001407700">
    <property type="protein sequence ID" value="GPLIN_001407700"/>
    <property type="gene ID" value="GPLIN_001407700"/>
</dbReference>
<name>A0A183CMH1_GLOPA</name>